<evidence type="ECO:0000256" key="4">
    <source>
        <dbReference type="ARBA" id="ARBA00022692"/>
    </source>
</evidence>
<feature type="transmembrane region" description="Helical" evidence="7">
    <location>
        <begin position="67"/>
        <end position="97"/>
    </location>
</feature>
<sequence>MTQSQKKAVFLLRMALGALFLYAGIAKLMNPEWTSVGYLAGAQTLSGFYGWLALPQNITWVDMLNEWGLFLVGATLMLGVGTRIAASLGVLIMALYYIPTLNFPYAGEHAYIVDEHIIYIAGFIVLVVFNAGIYWGIDGMIQRSRQLPTWIKKCLWCK</sequence>
<organism evidence="8 9">
    <name type="scientific">Candidatus Wolfebacteria bacterium GW2011_GWA2_47_9b</name>
    <dbReference type="NCBI Taxonomy" id="1619005"/>
    <lineage>
        <taxon>Bacteria</taxon>
        <taxon>Candidatus Wolfeibacteriota</taxon>
    </lineage>
</organism>
<evidence type="ECO:0000313" key="9">
    <source>
        <dbReference type="Proteomes" id="UP000033882"/>
    </source>
</evidence>
<accession>A0A0G1U613</accession>
<evidence type="ECO:0000256" key="5">
    <source>
        <dbReference type="ARBA" id="ARBA00022989"/>
    </source>
</evidence>
<comment type="subcellular location">
    <subcellularLocation>
        <location evidence="1">Cell membrane</location>
        <topology evidence="1">Multi-pass membrane protein</topology>
    </subcellularLocation>
</comment>
<keyword evidence="5 7" id="KW-1133">Transmembrane helix</keyword>
<evidence type="ECO:0000256" key="6">
    <source>
        <dbReference type="ARBA" id="ARBA00023136"/>
    </source>
</evidence>
<protein>
    <submittedName>
        <fullName evidence="8">DoxX family protein</fullName>
    </submittedName>
</protein>
<evidence type="ECO:0000313" key="8">
    <source>
        <dbReference type="EMBL" id="KKU89531.1"/>
    </source>
</evidence>
<dbReference type="AlphaFoldDB" id="A0A0G1U613"/>
<feature type="transmembrane region" description="Helical" evidence="7">
    <location>
        <begin position="36"/>
        <end position="55"/>
    </location>
</feature>
<feature type="transmembrane region" description="Helical" evidence="7">
    <location>
        <begin position="117"/>
        <end position="137"/>
    </location>
</feature>
<reference evidence="8 9" key="1">
    <citation type="journal article" date="2015" name="Nature">
        <title>rRNA introns, odd ribosomes, and small enigmatic genomes across a large radiation of phyla.</title>
        <authorList>
            <person name="Brown C.T."/>
            <person name="Hug L.A."/>
            <person name="Thomas B.C."/>
            <person name="Sharon I."/>
            <person name="Castelle C.J."/>
            <person name="Singh A."/>
            <person name="Wilkins M.J."/>
            <person name="Williams K.H."/>
            <person name="Banfield J.F."/>
        </authorList>
    </citation>
    <scope>NUCLEOTIDE SEQUENCE [LARGE SCALE GENOMIC DNA]</scope>
</reference>
<evidence type="ECO:0000256" key="7">
    <source>
        <dbReference type="SAM" id="Phobius"/>
    </source>
</evidence>
<dbReference type="GO" id="GO:0005886">
    <property type="term" value="C:plasma membrane"/>
    <property type="evidence" value="ECO:0007669"/>
    <property type="project" value="UniProtKB-SubCell"/>
</dbReference>
<dbReference type="InterPro" id="IPR032808">
    <property type="entry name" value="DoxX"/>
</dbReference>
<keyword evidence="6 7" id="KW-0472">Membrane</keyword>
<proteinExistence type="inferred from homology"/>
<comment type="caution">
    <text evidence="8">The sequence shown here is derived from an EMBL/GenBank/DDBJ whole genome shotgun (WGS) entry which is preliminary data.</text>
</comment>
<evidence type="ECO:0000256" key="3">
    <source>
        <dbReference type="ARBA" id="ARBA00022475"/>
    </source>
</evidence>
<dbReference type="Pfam" id="PF07681">
    <property type="entry name" value="DoxX"/>
    <property type="match status" value="1"/>
</dbReference>
<dbReference type="PANTHER" id="PTHR33452">
    <property type="entry name" value="OXIDOREDUCTASE CATD-RELATED"/>
    <property type="match status" value="1"/>
</dbReference>
<comment type="similarity">
    <text evidence="2">Belongs to the DoxX family.</text>
</comment>
<evidence type="ECO:0000256" key="2">
    <source>
        <dbReference type="ARBA" id="ARBA00006679"/>
    </source>
</evidence>
<keyword evidence="4 7" id="KW-0812">Transmembrane</keyword>
<dbReference type="InterPro" id="IPR051907">
    <property type="entry name" value="DoxX-like_oxidoreductase"/>
</dbReference>
<keyword evidence="3" id="KW-1003">Cell membrane</keyword>
<dbReference type="PANTHER" id="PTHR33452:SF1">
    <property type="entry name" value="INNER MEMBRANE PROTEIN YPHA-RELATED"/>
    <property type="match status" value="1"/>
</dbReference>
<name>A0A0G1U613_9BACT</name>
<evidence type="ECO:0000256" key="1">
    <source>
        <dbReference type="ARBA" id="ARBA00004651"/>
    </source>
</evidence>
<dbReference type="EMBL" id="LCPB01000013">
    <property type="protein sequence ID" value="KKU89531.1"/>
    <property type="molecule type" value="Genomic_DNA"/>
</dbReference>
<gene>
    <name evidence="8" type="ORF">UY19_C0013G0014</name>
</gene>
<dbReference type="Proteomes" id="UP000033882">
    <property type="component" value="Unassembled WGS sequence"/>
</dbReference>